<protein>
    <submittedName>
        <fullName evidence="2">Nudix hydrolase 20</fullName>
    </submittedName>
</protein>
<proteinExistence type="predicted"/>
<comment type="caution">
    <text evidence="2">The sequence shown here is derived from an EMBL/GenBank/DDBJ whole genome shotgun (WGS) entry which is preliminary data.</text>
</comment>
<keyword evidence="3" id="KW-1185">Reference proteome</keyword>
<keyword evidence="2" id="KW-0378">Hydrolase</keyword>
<reference evidence="2 3" key="1">
    <citation type="journal article" date="2019" name="Nat. Ecol. Evol.">
        <title>Megaphylogeny resolves global patterns of mushroom evolution.</title>
        <authorList>
            <person name="Varga T."/>
            <person name="Krizsan K."/>
            <person name="Foldi C."/>
            <person name="Dima B."/>
            <person name="Sanchez-Garcia M."/>
            <person name="Sanchez-Ramirez S."/>
            <person name="Szollosi G.J."/>
            <person name="Szarkandi J.G."/>
            <person name="Papp V."/>
            <person name="Albert L."/>
            <person name="Andreopoulos W."/>
            <person name="Angelini C."/>
            <person name="Antonin V."/>
            <person name="Barry K.W."/>
            <person name="Bougher N.L."/>
            <person name="Buchanan P."/>
            <person name="Buyck B."/>
            <person name="Bense V."/>
            <person name="Catcheside P."/>
            <person name="Chovatia M."/>
            <person name="Cooper J."/>
            <person name="Damon W."/>
            <person name="Desjardin D."/>
            <person name="Finy P."/>
            <person name="Geml J."/>
            <person name="Haridas S."/>
            <person name="Hughes K."/>
            <person name="Justo A."/>
            <person name="Karasinski D."/>
            <person name="Kautmanova I."/>
            <person name="Kiss B."/>
            <person name="Kocsube S."/>
            <person name="Kotiranta H."/>
            <person name="LaButti K.M."/>
            <person name="Lechner B.E."/>
            <person name="Liimatainen K."/>
            <person name="Lipzen A."/>
            <person name="Lukacs Z."/>
            <person name="Mihaltcheva S."/>
            <person name="Morgado L.N."/>
            <person name="Niskanen T."/>
            <person name="Noordeloos M.E."/>
            <person name="Ohm R.A."/>
            <person name="Ortiz-Santana B."/>
            <person name="Ovrebo C."/>
            <person name="Racz N."/>
            <person name="Riley R."/>
            <person name="Savchenko A."/>
            <person name="Shiryaev A."/>
            <person name="Soop K."/>
            <person name="Spirin V."/>
            <person name="Szebenyi C."/>
            <person name="Tomsovsky M."/>
            <person name="Tulloss R.E."/>
            <person name="Uehling J."/>
            <person name="Grigoriev I.V."/>
            <person name="Vagvolgyi C."/>
            <person name="Papp T."/>
            <person name="Martin F.M."/>
            <person name="Miettinen O."/>
            <person name="Hibbett D.S."/>
            <person name="Nagy L.G."/>
        </authorList>
    </citation>
    <scope>NUCLEOTIDE SEQUENCE [LARGE SCALE GENOMIC DNA]</scope>
    <source>
        <strain evidence="2 3">FP101781</strain>
    </source>
</reference>
<dbReference type="Pfam" id="PF00293">
    <property type="entry name" value="NUDIX"/>
    <property type="match status" value="1"/>
</dbReference>
<dbReference type="CDD" id="cd03676">
    <property type="entry name" value="NUDIX_Tnr3_like"/>
    <property type="match status" value="1"/>
</dbReference>
<dbReference type="EMBL" id="QPFP01000014">
    <property type="protein sequence ID" value="TEB32736.1"/>
    <property type="molecule type" value="Genomic_DNA"/>
</dbReference>
<dbReference type="PROSITE" id="PS51462">
    <property type="entry name" value="NUDIX"/>
    <property type="match status" value="1"/>
</dbReference>
<dbReference type="GO" id="GO:0044715">
    <property type="term" value="F:8-oxo-dGDP phosphatase activity"/>
    <property type="evidence" value="ECO:0007669"/>
    <property type="project" value="TreeGrafter"/>
</dbReference>
<dbReference type="FunFam" id="3.90.79.10:FF:000019">
    <property type="entry name" value="Thiamin pyrophosphokinase, putative"/>
    <property type="match status" value="1"/>
</dbReference>
<accession>A0A4Y7TEY9</accession>
<dbReference type="AlphaFoldDB" id="A0A4Y7TEY9"/>
<dbReference type="SUPFAM" id="SSF55811">
    <property type="entry name" value="Nudix"/>
    <property type="match status" value="1"/>
</dbReference>
<sequence length="382" mass="43109">MSALSFLQVVDLCDNVDLRRDAPDVLYDAKHAETEQLVPFTLTDALDSPIVGLLRPPIVKRLALENERSKELGSEQVWKLRLNKDEHRTLANGRSIGPCISFSDWVDTPGKRNAALKEICERWRDTALFPDVCGPKKWRGEMYAIYADPFGLHDHPDHKQGGKSLNYAFEMERSACALFGVITYGVHMSIYEEDVDEKGQKTVRIWVPTRALTKPTFPGYLDNTVAGGIPSGMSPFEALVKECMEEASLPDDLVRDHIKATGAVSYFFRTSKGWLQPEVEYIYDIVVPAGVDKNLFKPKPLDGEVESFELMSQDEVIYNLKTGKFKPNCGVARGSDSDVRIPLAVLIDLFIRLGFITPANEPDYMKIITRTHSQFDFSKWKQ</sequence>
<dbReference type="Proteomes" id="UP000298030">
    <property type="component" value="Unassembled WGS sequence"/>
</dbReference>
<dbReference type="STRING" id="71717.A0A4Y7TEY9"/>
<name>A0A4Y7TEY9_COPMI</name>
<evidence type="ECO:0000313" key="3">
    <source>
        <dbReference type="Proteomes" id="UP000298030"/>
    </source>
</evidence>
<evidence type="ECO:0000313" key="2">
    <source>
        <dbReference type="EMBL" id="TEB32736.1"/>
    </source>
</evidence>
<dbReference type="PANTHER" id="PTHR13622">
    <property type="entry name" value="THIAMIN PYROPHOSPHOKINASE"/>
    <property type="match status" value="1"/>
</dbReference>
<gene>
    <name evidence="2" type="ORF">FA13DRAFT_1773560</name>
</gene>
<dbReference type="Gene3D" id="3.90.79.10">
    <property type="entry name" value="Nucleoside Triphosphate Pyrophosphohydrolase"/>
    <property type="match status" value="1"/>
</dbReference>
<feature type="domain" description="Nudix hydrolase" evidence="1">
    <location>
        <begin position="183"/>
        <end position="333"/>
    </location>
</feature>
<dbReference type="InterPro" id="IPR015797">
    <property type="entry name" value="NUDIX_hydrolase-like_dom_sf"/>
</dbReference>
<dbReference type="PANTHER" id="PTHR13622:SF8">
    <property type="entry name" value="THIAMIN PYROPHOSPHOKINASE 1"/>
    <property type="match status" value="1"/>
</dbReference>
<dbReference type="InterPro" id="IPR000086">
    <property type="entry name" value="NUDIX_hydrolase_dom"/>
</dbReference>
<organism evidence="2 3">
    <name type="scientific">Coprinellus micaceus</name>
    <name type="common">Glistening ink-cap mushroom</name>
    <name type="synonym">Coprinus micaceus</name>
    <dbReference type="NCBI Taxonomy" id="71717"/>
    <lineage>
        <taxon>Eukaryota</taxon>
        <taxon>Fungi</taxon>
        <taxon>Dikarya</taxon>
        <taxon>Basidiomycota</taxon>
        <taxon>Agaricomycotina</taxon>
        <taxon>Agaricomycetes</taxon>
        <taxon>Agaricomycetidae</taxon>
        <taxon>Agaricales</taxon>
        <taxon>Agaricineae</taxon>
        <taxon>Psathyrellaceae</taxon>
        <taxon>Coprinellus</taxon>
    </lineage>
</organism>
<dbReference type="OrthoDB" id="10261522at2759"/>
<evidence type="ECO:0000259" key="1">
    <source>
        <dbReference type="PROSITE" id="PS51462"/>
    </source>
</evidence>